<comment type="subcellular location">
    <subcellularLocation>
        <location evidence="1">Membrane</location>
    </subcellularLocation>
</comment>
<dbReference type="RefSeq" id="WP_086436224.1">
    <property type="nucleotide sequence ID" value="NZ_FXWG01000001.1"/>
</dbReference>
<evidence type="ECO:0000256" key="6">
    <source>
        <dbReference type="ARBA" id="ARBA00023136"/>
    </source>
</evidence>
<keyword evidence="6" id="KW-0472">Membrane</keyword>
<accession>A0A1Y6EE26</accession>
<organism evidence="9 10">
    <name type="scientific">Altererythrobacter xiamenensis</name>
    <dbReference type="NCBI Taxonomy" id="1316679"/>
    <lineage>
        <taxon>Bacteria</taxon>
        <taxon>Pseudomonadati</taxon>
        <taxon>Pseudomonadota</taxon>
        <taxon>Alphaproteobacteria</taxon>
        <taxon>Sphingomonadales</taxon>
        <taxon>Erythrobacteraceae</taxon>
        <taxon>Altererythrobacter</taxon>
    </lineage>
</organism>
<evidence type="ECO:0000256" key="2">
    <source>
        <dbReference type="ARBA" id="ARBA00022679"/>
    </source>
</evidence>
<dbReference type="GO" id="GO:0006629">
    <property type="term" value="P:lipid metabolic process"/>
    <property type="evidence" value="ECO:0007669"/>
    <property type="project" value="UniProtKB-KW"/>
</dbReference>
<reference evidence="10" key="1">
    <citation type="submission" date="2017-04" db="EMBL/GenBank/DDBJ databases">
        <authorList>
            <person name="Varghese N."/>
            <person name="Submissions S."/>
        </authorList>
    </citation>
    <scope>NUCLEOTIDE SEQUENCE [LARGE SCALE GENOMIC DNA]</scope>
</reference>
<dbReference type="SUPFAM" id="SSF69593">
    <property type="entry name" value="Glycerol-3-phosphate (1)-acyltransferase"/>
    <property type="match status" value="1"/>
</dbReference>
<keyword evidence="7 9" id="KW-0012">Acyltransferase</keyword>
<dbReference type="OrthoDB" id="9806880at2"/>
<dbReference type="PANTHER" id="PTHR23063">
    <property type="entry name" value="PHOSPHOLIPID ACYLTRANSFERASE"/>
    <property type="match status" value="1"/>
</dbReference>
<keyword evidence="10" id="KW-1185">Reference proteome</keyword>
<keyword evidence="2 9" id="KW-0808">Transferase</keyword>
<evidence type="ECO:0000256" key="4">
    <source>
        <dbReference type="ARBA" id="ARBA00022989"/>
    </source>
</evidence>
<keyword evidence="4" id="KW-1133">Transmembrane helix</keyword>
<evidence type="ECO:0000313" key="9">
    <source>
        <dbReference type="EMBL" id="SMQ59180.1"/>
    </source>
</evidence>
<evidence type="ECO:0000256" key="3">
    <source>
        <dbReference type="ARBA" id="ARBA00022692"/>
    </source>
</evidence>
<dbReference type="SMART" id="SM00563">
    <property type="entry name" value="PlsC"/>
    <property type="match status" value="1"/>
</dbReference>
<gene>
    <name evidence="9" type="ORF">SAMN06297468_0247</name>
</gene>
<evidence type="ECO:0000256" key="1">
    <source>
        <dbReference type="ARBA" id="ARBA00004370"/>
    </source>
</evidence>
<name>A0A1Y6EE26_9SPHN</name>
<dbReference type="InterPro" id="IPR002123">
    <property type="entry name" value="Plipid/glycerol_acylTrfase"/>
</dbReference>
<dbReference type="AlphaFoldDB" id="A0A1Y6EE26"/>
<sequence>MASASTGQISDRARRRAEKYGRKRMAAMRGEKVPLTVIGWVRFILRALGILALLIIFVPLHYLYRAFAYGSPFPMLFLRYTARIVGARVKVVGTPLRRDVFFISNHISWIDILGMAGASGTAFVAKQELAEVPVIGWLCGLNRTVFVKRENRLGVAEQINALREALEDNWSVTVFPEGTVTDGHSLLPFKSSMLSVLEPPPPGVLVQPVMLDYNDHAEDIGWVGEESGLHNAMRVMARKGTFPLYIHYLEPFSPEDHRGRKAIAYKAREEIEAALTRALGKPLRDFAHTVEAIRYAPPPGENFPVE</sequence>
<dbReference type="GO" id="GO:0016020">
    <property type="term" value="C:membrane"/>
    <property type="evidence" value="ECO:0007669"/>
    <property type="project" value="UniProtKB-SubCell"/>
</dbReference>
<dbReference type="GO" id="GO:0016746">
    <property type="term" value="F:acyltransferase activity"/>
    <property type="evidence" value="ECO:0007669"/>
    <property type="project" value="UniProtKB-KW"/>
</dbReference>
<dbReference type="PANTHER" id="PTHR23063:SF52">
    <property type="entry name" value="LYSOPHOSPHATIDYLCHOLINE ACYLTRANSFERASE"/>
    <property type="match status" value="1"/>
</dbReference>
<feature type="domain" description="Phospholipid/glycerol acyltransferase" evidence="8">
    <location>
        <begin position="100"/>
        <end position="214"/>
    </location>
</feature>
<keyword evidence="5" id="KW-0443">Lipid metabolism</keyword>
<evidence type="ECO:0000259" key="8">
    <source>
        <dbReference type="SMART" id="SM00563"/>
    </source>
</evidence>
<evidence type="ECO:0000256" key="7">
    <source>
        <dbReference type="ARBA" id="ARBA00023315"/>
    </source>
</evidence>
<dbReference type="Proteomes" id="UP000194420">
    <property type="component" value="Unassembled WGS sequence"/>
</dbReference>
<keyword evidence="3" id="KW-0812">Transmembrane</keyword>
<dbReference type="EMBL" id="FXWG01000001">
    <property type="protein sequence ID" value="SMQ59180.1"/>
    <property type="molecule type" value="Genomic_DNA"/>
</dbReference>
<dbReference type="CDD" id="cd07989">
    <property type="entry name" value="LPLAT_AGPAT-like"/>
    <property type="match status" value="1"/>
</dbReference>
<evidence type="ECO:0000256" key="5">
    <source>
        <dbReference type="ARBA" id="ARBA00023098"/>
    </source>
</evidence>
<protein>
    <submittedName>
        <fullName evidence="9">Lyso-ornithine lipid acyltransferase</fullName>
    </submittedName>
</protein>
<dbReference type="Pfam" id="PF01553">
    <property type="entry name" value="Acyltransferase"/>
    <property type="match status" value="1"/>
</dbReference>
<evidence type="ECO:0000313" key="10">
    <source>
        <dbReference type="Proteomes" id="UP000194420"/>
    </source>
</evidence>
<proteinExistence type="predicted"/>